<dbReference type="SUPFAM" id="SSF52218">
    <property type="entry name" value="Flavoproteins"/>
    <property type="match status" value="1"/>
</dbReference>
<accession>A0AAE2ZHG4</accession>
<name>A0AAE2ZHG4_9HYPH</name>
<dbReference type="Gene3D" id="3.40.50.360">
    <property type="match status" value="1"/>
</dbReference>
<evidence type="ECO:0000259" key="1">
    <source>
        <dbReference type="Pfam" id="PF03358"/>
    </source>
</evidence>
<dbReference type="Pfam" id="PF03358">
    <property type="entry name" value="FMN_red"/>
    <property type="match status" value="1"/>
</dbReference>
<dbReference type="Proteomes" id="UP001196509">
    <property type="component" value="Unassembled WGS sequence"/>
</dbReference>
<evidence type="ECO:0000313" key="2">
    <source>
        <dbReference type="EMBL" id="MBW8636739.1"/>
    </source>
</evidence>
<dbReference type="InterPro" id="IPR050712">
    <property type="entry name" value="NAD(P)H-dep_reductase"/>
</dbReference>
<feature type="domain" description="NADPH-dependent FMN reductase-like" evidence="1">
    <location>
        <begin position="23"/>
        <end position="165"/>
    </location>
</feature>
<comment type="caution">
    <text evidence="2">The sequence shown here is derived from an EMBL/GenBank/DDBJ whole genome shotgun (WGS) entry which is preliminary data.</text>
</comment>
<dbReference type="InterPro" id="IPR029039">
    <property type="entry name" value="Flavoprotein-like_sf"/>
</dbReference>
<dbReference type="PANTHER" id="PTHR30543">
    <property type="entry name" value="CHROMATE REDUCTASE"/>
    <property type="match status" value="1"/>
</dbReference>
<organism evidence="2 3">
    <name type="scientific">Flavimaribacter sediminis</name>
    <dbReference type="NCBI Taxonomy" id="2865987"/>
    <lineage>
        <taxon>Bacteria</taxon>
        <taxon>Pseudomonadati</taxon>
        <taxon>Pseudomonadota</taxon>
        <taxon>Alphaproteobacteria</taxon>
        <taxon>Hyphomicrobiales</taxon>
        <taxon>Rhizobiaceae</taxon>
        <taxon>Flavimaribacter</taxon>
    </lineage>
</organism>
<dbReference type="InterPro" id="IPR005025">
    <property type="entry name" value="FMN_Rdtase-like_dom"/>
</dbReference>
<gene>
    <name evidence="2" type="ORF">K1W69_06040</name>
</gene>
<dbReference type="GO" id="GO:0005829">
    <property type="term" value="C:cytosol"/>
    <property type="evidence" value="ECO:0007669"/>
    <property type="project" value="TreeGrafter"/>
</dbReference>
<keyword evidence="3" id="KW-1185">Reference proteome</keyword>
<protein>
    <submittedName>
        <fullName evidence="2">NAD(P)H-dependent oxidoreductase</fullName>
    </submittedName>
</protein>
<dbReference type="GO" id="GO:0016491">
    <property type="term" value="F:oxidoreductase activity"/>
    <property type="evidence" value="ECO:0007669"/>
    <property type="project" value="InterPro"/>
</dbReference>
<dbReference type="AlphaFoldDB" id="A0AAE2ZHG4"/>
<dbReference type="GO" id="GO:0010181">
    <property type="term" value="F:FMN binding"/>
    <property type="evidence" value="ECO:0007669"/>
    <property type="project" value="TreeGrafter"/>
</dbReference>
<proteinExistence type="predicted"/>
<dbReference type="EMBL" id="JAICBX010000001">
    <property type="protein sequence ID" value="MBW8636739.1"/>
    <property type="molecule type" value="Genomic_DNA"/>
</dbReference>
<sequence length="220" mass="23036">MPEQTIRFNGRPDGASAGRAVPHIVGIGGTTRIGSSSEAALRFTLKCAEAEGASVELIAGPLLDLPNYDPSDEHRSPSALRLVKSLRKADGVIISTPSYHGGISGMIKNALDYVEDMRDDQEPYFEGRSVGLIVSAYGAQALGITMASTRSIIHALRGWPTPYAATLNSAEKPFANGLPANESVAEQLRIVAQQTVAFANMKLAGGSGARQADTLSAANG</sequence>
<evidence type="ECO:0000313" key="3">
    <source>
        <dbReference type="Proteomes" id="UP001196509"/>
    </source>
</evidence>
<dbReference type="PANTHER" id="PTHR30543:SF21">
    <property type="entry name" value="NAD(P)H-DEPENDENT FMN REDUCTASE LOT6"/>
    <property type="match status" value="1"/>
</dbReference>
<reference evidence="2" key="1">
    <citation type="submission" date="2021-08" db="EMBL/GenBank/DDBJ databases">
        <title>Hoeflea bacterium WL0058 sp. nov., isolated from the sediment.</title>
        <authorList>
            <person name="Wang L."/>
            <person name="Zhang D."/>
        </authorList>
    </citation>
    <scope>NUCLEOTIDE SEQUENCE</scope>
    <source>
        <strain evidence="2">WL0058</strain>
    </source>
</reference>
<dbReference type="RefSeq" id="WP_220227394.1">
    <property type="nucleotide sequence ID" value="NZ_JAICBX010000001.1"/>
</dbReference>